<keyword evidence="3" id="KW-1185">Reference proteome</keyword>
<organism evidence="2 3">
    <name type="scientific">Gloeothece verrucosa (strain PCC 7822)</name>
    <name type="common">Cyanothece sp. (strain PCC 7822)</name>
    <dbReference type="NCBI Taxonomy" id="497965"/>
    <lineage>
        <taxon>Bacteria</taxon>
        <taxon>Bacillati</taxon>
        <taxon>Cyanobacteriota</taxon>
        <taxon>Cyanophyceae</taxon>
        <taxon>Oscillatoriophycideae</taxon>
        <taxon>Chroococcales</taxon>
        <taxon>Aphanothecaceae</taxon>
        <taxon>Gloeothece</taxon>
        <taxon>Gloeothece verrucosa</taxon>
    </lineage>
</organism>
<evidence type="ECO:0000313" key="2">
    <source>
        <dbReference type="EMBL" id="ADN12171.1"/>
    </source>
</evidence>
<gene>
    <name evidence="2" type="ordered locus">Cyan7822_0120</name>
</gene>
<dbReference type="Proteomes" id="UP000008206">
    <property type="component" value="Chromosome"/>
</dbReference>
<dbReference type="OrthoDB" id="515679at2"/>
<name>E0UIH7_GLOV7</name>
<reference evidence="3" key="1">
    <citation type="journal article" date="2011" name="MBio">
        <title>Novel metabolic attributes of the genus Cyanothece, comprising a group of unicellular nitrogen-fixing Cyanobacteria.</title>
        <authorList>
            <person name="Bandyopadhyay A."/>
            <person name="Elvitigala T."/>
            <person name="Welsh E."/>
            <person name="Stockel J."/>
            <person name="Liberton M."/>
            <person name="Min H."/>
            <person name="Sherman L.A."/>
            <person name="Pakrasi H.B."/>
        </authorList>
    </citation>
    <scope>NUCLEOTIDE SEQUENCE [LARGE SCALE GENOMIC DNA]</scope>
    <source>
        <strain evidence="3">PCC 7822</strain>
    </source>
</reference>
<dbReference type="Pfam" id="PF20065">
    <property type="entry name" value="DUF6464"/>
    <property type="match status" value="1"/>
</dbReference>
<sequence>MVRIILIFILASIPALLGFWIIRRSKRRFQARMRRIRHRAYHQAITSESSEPYPLTERSDRFIGEISCQYNARSPHLRCAVNPSGPCEGCPYYKARE</sequence>
<evidence type="ECO:0000313" key="3">
    <source>
        <dbReference type="Proteomes" id="UP000008206"/>
    </source>
</evidence>
<dbReference type="STRING" id="497965.Cyan7822_0120"/>
<keyword evidence="1" id="KW-0472">Membrane</keyword>
<dbReference type="RefSeq" id="WP_013320281.1">
    <property type="nucleotide sequence ID" value="NC_014501.1"/>
</dbReference>
<dbReference type="AlphaFoldDB" id="E0UIH7"/>
<keyword evidence="1" id="KW-0812">Transmembrane</keyword>
<evidence type="ECO:0000256" key="1">
    <source>
        <dbReference type="SAM" id="Phobius"/>
    </source>
</evidence>
<dbReference type="EMBL" id="CP002198">
    <property type="protein sequence ID" value="ADN12171.1"/>
    <property type="molecule type" value="Genomic_DNA"/>
</dbReference>
<proteinExistence type="predicted"/>
<dbReference type="KEGG" id="cyj:Cyan7822_0120"/>
<protein>
    <submittedName>
        <fullName evidence="2">Uncharacterized protein</fullName>
    </submittedName>
</protein>
<accession>E0UIH7</accession>
<keyword evidence="1" id="KW-1133">Transmembrane helix</keyword>
<dbReference type="InterPro" id="IPR045589">
    <property type="entry name" value="DUF6464"/>
</dbReference>
<dbReference type="eggNOG" id="ENOG50330I0">
    <property type="taxonomic scope" value="Bacteria"/>
</dbReference>
<feature type="transmembrane region" description="Helical" evidence="1">
    <location>
        <begin position="6"/>
        <end position="22"/>
    </location>
</feature>
<dbReference type="HOGENOM" id="CLU_148705_0_0_3"/>